<evidence type="ECO:0000259" key="1">
    <source>
        <dbReference type="PROSITE" id="PS51186"/>
    </source>
</evidence>
<dbReference type="OrthoDB" id="7365228at2"/>
<evidence type="ECO:0000313" key="2">
    <source>
        <dbReference type="EMBL" id="GEN85971.1"/>
    </source>
</evidence>
<proteinExistence type="predicted"/>
<accession>A0A511ZEZ0</accession>
<dbReference type="Gene3D" id="3.40.630.30">
    <property type="match status" value="1"/>
</dbReference>
<dbReference type="AlphaFoldDB" id="A0A511ZEZ0"/>
<organism evidence="2 3">
    <name type="scientific">Oceanobacillus sojae</name>
    <dbReference type="NCBI Taxonomy" id="582851"/>
    <lineage>
        <taxon>Bacteria</taxon>
        <taxon>Bacillati</taxon>
        <taxon>Bacillota</taxon>
        <taxon>Bacilli</taxon>
        <taxon>Bacillales</taxon>
        <taxon>Bacillaceae</taxon>
        <taxon>Oceanobacillus</taxon>
    </lineage>
</organism>
<dbReference type="SUPFAM" id="SSF55729">
    <property type="entry name" value="Acyl-CoA N-acyltransferases (Nat)"/>
    <property type="match status" value="1"/>
</dbReference>
<feature type="domain" description="N-acetyltransferase" evidence="1">
    <location>
        <begin position="1"/>
        <end position="139"/>
    </location>
</feature>
<sequence>MQIKVSQQLPKDKINTFFIKQWGSPEMVISSGVFDCTTLEGYAVLNKNSEIIGYISYVITDSECEIISLDSIEEGKGIGTALIQAVEHMAKERSCQKIKLITTNDNLHALKFYQKRGYCLSALLKGAVDRARERKPEIPQLGNDGIPIRDEILLSKWLI</sequence>
<dbReference type="InterPro" id="IPR016181">
    <property type="entry name" value="Acyl_CoA_acyltransferase"/>
</dbReference>
<dbReference type="STRING" id="582851.GCA_900162665_02924"/>
<protein>
    <recommendedName>
        <fullName evidence="1">N-acetyltransferase domain-containing protein</fullName>
    </recommendedName>
</protein>
<comment type="caution">
    <text evidence="2">The sequence shown here is derived from an EMBL/GenBank/DDBJ whole genome shotgun (WGS) entry which is preliminary data.</text>
</comment>
<reference evidence="2 3" key="1">
    <citation type="submission" date="2019-07" db="EMBL/GenBank/DDBJ databases">
        <title>Whole genome shotgun sequence of Oceanobacillus sojae NBRC 105379.</title>
        <authorList>
            <person name="Hosoyama A."/>
            <person name="Uohara A."/>
            <person name="Ohji S."/>
            <person name="Ichikawa N."/>
        </authorList>
    </citation>
    <scope>NUCLEOTIDE SEQUENCE [LARGE SCALE GENOMIC DNA]</scope>
    <source>
        <strain evidence="2 3">NBRC 105379</strain>
    </source>
</reference>
<dbReference type="EMBL" id="BJYM01000002">
    <property type="protein sequence ID" value="GEN85971.1"/>
    <property type="molecule type" value="Genomic_DNA"/>
</dbReference>
<dbReference type="CDD" id="cd04301">
    <property type="entry name" value="NAT_SF"/>
    <property type="match status" value="1"/>
</dbReference>
<dbReference type="Pfam" id="PF00583">
    <property type="entry name" value="Acetyltransf_1"/>
    <property type="match status" value="1"/>
</dbReference>
<dbReference type="Proteomes" id="UP000321558">
    <property type="component" value="Unassembled WGS sequence"/>
</dbReference>
<name>A0A511ZEZ0_9BACI</name>
<dbReference type="PROSITE" id="PS51186">
    <property type="entry name" value="GNAT"/>
    <property type="match status" value="1"/>
</dbReference>
<keyword evidence="3" id="KW-1185">Reference proteome</keyword>
<evidence type="ECO:0000313" key="3">
    <source>
        <dbReference type="Proteomes" id="UP000321558"/>
    </source>
</evidence>
<gene>
    <name evidence="2" type="primary">yxbD</name>
    <name evidence="2" type="ORF">OSO01_07100</name>
</gene>
<dbReference type="InterPro" id="IPR000182">
    <property type="entry name" value="GNAT_dom"/>
</dbReference>
<dbReference type="GO" id="GO:0016747">
    <property type="term" value="F:acyltransferase activity, transferring groups other than amino-acyl groups"/>
    <property type="evidence" value="ECO:0007669"/>
    <property type="project" value="InterPro"/>
</dbReference>
<dbReference type="RefSeq" id="WP_147208769.1">
    <property type="nucleotide sequence ID" value="NZ_BJYM01000002.1"/>
</dbReference>